<proteinExistence type="predicted"/>
<dbReference type="RefSeq" id="WP_044855072.1">
    <property type="nucleotide sequence ID" value="NZ_CP016174.1"/>
</dbReference>
<keyword evidence="2" id="KW-0238">DNA-binding</keyword>
<evidence type="ECO:0000259" key="4">
    <source>
        <dbReference type="PROSITE" id="PS01124"/>
    </source>
</evidence>
<dbReference type="InterPro" id="IPR032783">
    <property type="entry name" value="AraC_lig"/>
</dbReference>
<evidence type="ECO:0000313" key="6">
    <source>
        <dbReference type="Proteomes" id="UP000093695"/>
    </source>
</evidence>
<dbReference type="PANTHER" id="PTHR46796">
    <property type="entry name" value="HTH-TYPE TRANSCRIPTIONAL ACTIVATOR RHAS-RELATED"/>
    <property type="match status" value="1"/>
</dbReference>
<dbReference type="InterPro" id="IPR050204">
    <property type="entry name" value="AraC_XylS_family_regulators"/>
</dbReference>
<keyword evidence="3" id="KW-0804">Transcription</keyword>
<dbReference type="PANTHER" id="PTHR46796:SF13">
    <property type="entry name" value="HTH-TYPE TRANSCRIPTIONAL ACTIVATOR RHAS"/>
    <property type="match status" value="1"/>
</dbReference>
<dbReference type="SUPFAM" id="SSF46689">
    <property type="entry name" value="Homeodomain-like"/>
    <property type="match status" value="2"/>
</dbReference>
<dbReference type="InterPro" id="IPR018060">
    <property type="entry name" value="HTH_AraC"/>
</dbReference>
<dbReference type="Proteomes" id="UP000093695">
    <property type="component" value="Chromosome"/>
</dbReference>
<gene>
    <name evidence="5" type="ORF">SD37_23020</name>
</gene>
<feature type="domain" description="HTH araC/xylS-type" evidence="4">
    <location>
        <begin position="193"/>
        <end position="291"/>
    </location>
</feature>
<dbReference type="Pfam" id="PF12833">
    <property type="entry name" value="HTH_18"/>
    <property type="match status" value="1"/>
</dbReference>
<organism evidence="5 6">
    <name type="scientific">Amycolatopsis orientalis</name>
    <name type="common">Nocardia orientalis</name>
    <dbReference type="NCBI Taxonomy" id="31958"/>
    <lineage>
        <taxon>Bacteria</taxon>
        <taxon>Bacillati</taxon>
        <taxon>Actinomycetota</taxon>
        <taxon>Actinomycetes</taxon>
        <taxon>Pseudonocardiales</taxon>
        <taxon>Pseudonocardiaceae</taxon>
        <taxon>Amycolatopsis</taxon>
    </lineage>
</organism>
<dbReference type="STRING" id="31958.SD37_23020"/>
<protein>
    <submittedName>
        <fullName evidence="5">AraC family transcriptional regulator</fullName>
    </submittedName>
</protein>
<dbReference type="PROSITE" id="PS01124">
    <property type="entry name" value="HTH_ARAC_FAMILY_2"/>
    <property type="match status" value="1"/>
</dbReference>
<evidence type="ECO:0000256" key="3">
    <source>
        <dbReference type="ARBA" id="ARBA00023163"/>
    </source>
</evidence>
<dbReference type="PRINTS" id="PR00032">
    <property type="entry name" value="HTHARAC"/>
</dbReference>
<name>A0A193CC73_AMYOR</name>
<evidence type="ECO:0000256" key="2">
    <source>
        <dbReference type="ARBA" id="ARBA00023125"/>
    </source>
</evidence>
<accession>A0A193CC73</accession>
<dbReference type="EMBL" id="CP016174">
    <property type="protein sequence ID" value="ANN21963.1"/>
    <property type="molecule type" value="Genomic_DNA"/>
</dbReference>
<dbReference type="Pfam" id="PF12852">
    <property type="entry name" value="Cupin_6"/>
    <property type="match status" value="1"/>
</dbReference>
<dbReference type="GO" id="GO:0043565">
    <property type="term" value="F:sequence-specific DNA binding"/>
    <property type="evidence" value="ECO:0007669"/>
    <property type="project" value="InterPro"/>
</dbReference>
<dbReference type="eggNOG" id="COG2207">
    <property type="taxonomic scope" value="Bacteria"/>
</dbReference>
<dbReference type="Gene3D" id="1.10.10.60">
    <property type="entry name" value="Homeodomain-like"/>
    <property type="match status" value="2"/>
</dbReference>
<dbReference type="SMART" id="SM00342">
    <property type="entry name" value="HTH_ARAC"/>
    <property type="match status" value="1"/>
</dbReference>
<dbReference type="GO" id="GO:0003700">
    <property type="term" value="F:DNA-binding transcription factor activity"/>
    <property type="evidence" value="ECO:0007669"/>
    <property type="project" value="InterPro"/>
</dbReference>
<dbReference type="AlphaFoldDB" id="A0A193CC73"/>
<keyword evidence="6" id="KW-1185">Reference proteome</keyword>
<evidence type="ECO:0000313" key="5">
    <source>
        <dbReference type="EMBL" id="ANN21963.1"/>
    </source>
</evidence>
<dbReference type="InterPro" id="IPR009057">
    <property type="entry name" value="Homeodomain-like_sf"/>
</dbReference>
<keyword evidence="1" id="KW-0805">Transcription regulation</keyword>
<reference evidence="5 6" key="1">
    <citation type="journal article" date="2015" name="Genome Announc.">
        <title>Draft Genome Sequence of Norvancomycin-Producing Strain Amycolatopsis orientalis CPCC200066.</title>
        <authorList>
            <person name="Lei X."/>
            <person name="Yuan F."/>
            <person name="Shi Y."/>
            <person name="Li X."/>
            <person name="Wang L."/>
            <person name="Hong B."/>
        </authorList>
    </citation>
    <scope>NUCLEOTIDE SEQUENCE [LARGE SCALE GENOMIC DNA]</scope>
    <source>
        <strain evidence="5 6">B-37</strain>
    </source>
</reference>
<sequence length="293" mass="31416">MDVLSEVLSVMRTGRPRSFVETWHAPWALRFPAVPGAVGFRVVVRGTCVVLPHRSAPVRLEPGDVVLLPHGEGHVLADSAASATNARPCAPTAVDPGGTGAVTVTLCGAYELSPAGMHPLLRDLPEIVHLTTHDRSELKAAVELLTGELTRPGLGTDGVIPALLDTLLHYALRAWVETTETGWATAFTDPAVAAALAAMHREPAHPWTVASLAALAGMSRAPFAKRFTDLTGGPPLRYLTWWRMTTAARLLRTTDAPLSTVAGKVGYHSEFAFATAFKRHYGTPPGKYRRSDR</sequence>
<dbReference type="InterPro" id="IPR020449">
    <property type="entry name" value="Tscrpt_reg_AraC-type_HTH"/>
</dbReference>
<evidence type="ECO:0000256" key="1">
    <source>
        <dbReference type="ARBA" id="ARBA00023015"/>
    </source>
</evidence>
<dbReference type="KEGG" id="aori:SD37_23020"/>